<keyword evidence="3" id="KW-1185">Reference proteome</keyword>
<evidence type="ECO:0000313" key="2">
    <source>
        <dbReference type="EMBL" id="MFL9835940.1"/>
    </source>
</evidence>
<dbReference type="InterPro" id="IPR027268">
    <property type="entry name" value="Peptidase_M4/M1_CTD_sf"/>
</dbReference>
<dbReference type="GO" id="GO:0004177">
    <property type="term" value="F:aminopeptidase activity"/>
    <property type="evidence" value="ECO:0007669"/>
    <property type="project" value="UniProtKB-KW"/>
</dbReference>
<dbReference type="Proteomes" id="UP001629059">
    <property type="component" value="Unassembled WGS sequence"/>
</dbReference>
<protein>
    <submittedName>
        <fullName evidence="2">Aminopeptidase</fullName>
    </submittedName>
</protein>
<evidence type="ECO:0000256" key="1">
    <source>
        <dbReference type="SAM" id="SignalP"/>
    </source>
</evidence>
<accession>A0ABW8Y994</accession>
<sequence>MNRNFKLFFALFFVLTSGAYAQHLNKMYVVLDYENYTLRVKQEITFHNQSQDTLHEFILNDWNNAYSSKTTPLGKRFSDEFVRSFHLEKDEKRGHTTIYSVTNQYGVSLKYSRPEKHPDLINIQLIKPIYPNEKFNISLMYYVKLPDDKFTRYGYDNNGNLKLKDWYLTPARVENGKFVKNSNENLDDIANSFCDYQVAFIADEKLNITTDLYQGNKQKTDRGIEYFFIGEDRPGFSMVIQPQNDFEVFTNSTVEVNTNLKDYRVTGIQKASLINNIINFTNDNLGKYPYGKITVNEVDYERNPVYGLNQLPSFIAPFPDSFIYEIKFLKTYLNNYLKNTLRLNPREDNWIYDGIQTYLMYKYIEEYHPEKTMMGIKWGILKGHNIFKVDYNSKFIYLYLVMARKNLDQPIGNPKNTFIKFNEQMAGKYKAGLALNYLDSYLENDVIPSSIKEYFELNKDQQTTRNDFRNIIDSKTEKQTNWFYSSIVDSRDIIDYKFGKVKKKKDSLKITIKNETRVNVPVPLYGLKDGEIVFKHWLNNIKKDSTFTIARQGADRLSINYENEVIEYNRRNNWKKLNKVVLNNKPIKFTFFQDLEDPGYNQIFYVPNFTFNLYDGLSLGLRLHNKSILEKPFIFNVTPSYSSKTGELIGSASMQFNHYIRDDGPLYNIRYGLGASTYHYAPNAAYLRVSPSIQFRFRDENLRNNKKQFLLLRHILVNRENSNFTFTDQQNEDYSVFNARYTSSESEVIRHLDYSTDLQIANNFGKLAGEVQFRRLFNDNRQINLRFYGGMFMYKDTDSDYYSFGLDRPTDYLFDYNFYGRSETTGIYSQQFVMAEGGFKSKLDTRYANQWMTTVNASVNIWNWVEVYGDAGFLKNKYQNAEFVYDSGIRLNLLTDYFELYFPVYSSNGFALNDSNYSQNIRFVVTLSPGTLIKLFTRKWL</sequence>
<dbReference type="SUPFAM" id="SSF55486">
    <property type="entry name" value="Metalloproteases ('zincins'), catalytic domain"/>
    <property type="match status" value="1"/>
</dbReference>
<evidence type="ECO:0000313" key="3">
    <source>
        <dbReference type="Proteomes" id="UP001629059"/>
    </source>
</evidence>
<keyword evidence="2" id="KW-0645">Protease</keyword>
<keyword evidence="1" id="KW-0732">Signal</keyword>
<dbReference type="EMBL" id="JBELQB010000001">
    <property type="protein sequence ID" value="MFL9835940.1"/>
    <property type="molecule type" value="Genomic_DNA"/>
</dbReference>
<dbReference type="RefSeq" id="WP_408072861.1">
    <property type="nucleotide sequence ID" value="NZ_JBELQB010000001.1"/>
</dbReference>
<keyword evidence="2" id="KW-0031">Aminopeptidase</keyword>
<name>A0ABW8Y994_9FLAO</name>
<feature type="signal peptide" evidence="1">
    <location>
        <begin position="1"/>
        <end position="21"/>
    </location>
</feature>
<comment type="caution">
    <text evidence="2">The sequence shown here is derived from an EMBL/GenBank/DDBJ whole genome shotgun (WGS) entry which is preliminary data.</text>
</comment>
<keyword evidence="2" id="KW-0378">Hydrolase</keyword>
<proteinExistence type="predicted"/>
<dbReference type="Gene3D" id="1.10.390.10">
    <property type="entry name" value="Neutral Protease Domain 2"/>
    <property type="match status" value="1"/>
</dbReference>
<feature type="chain" id="PRO_5046363500" evidence="1">
    <location>
        <begin position="22"/>
        <end position="941"/>
    </location>
</feature>
<reference evidence="2 3" key="1">
    <citation type="submission" date="2024-06" db="EMBL/GenBank/DDBJ databases">
        <authorList>
            <person name="Kaempfer P."/>
            <person name="Viver T."/>
        </authorList>
    </citation>
    <scope>NUCLEOTIDE SEQUENCE [LARGE SCALE GENOMIC DNA]</scope>
    <source>
        <strain evidence="2 3">ST-75</strain>
    </source>
</reference>
<organism evidence="2 3">
    <name type="scientific">Flavobacterium rhizophilum</name>
    <dbReference type="NCBI Taxonomy" id="3163296"/>
    <lineage>
        <taxon>Bacteria</taxon>
        <taxon>Pseudomonadati</taxon>
        <taxon>Bacteroidota</taxon>
        <taxon>Flavobacteriia</taxon>
        <taxon>Flavobacteriales</taxon>
        <taxon>Flavobacteriaceae</taxon>
        <taxon>Flavobacterium</taxon>
    </lineage>
</organism>
<gene>
    <name evidence="2" type="ORF">ABS768_00425</name>
</gene>